<evidence type="ECO:0000256" key="4">
    <source>
        <dbReference type="ARBA" id="ARBA00022630"/>
    </source>
</evidence>
<keyword evidence="7 9" id="KW-0503">Monooxygenase</keyword>
<dbReference type="PANTHER" id="PTHR43876:SF10">
    <property type="entry name" value="3-DEMETHOXYUBIQUINOL 3-HYDROXYLASE"/>
    <property type="match status" value="1"/>
</dbReference>
<evidence type="ECO:0000313" key="9">
    <source>
        <dbReference type="EMBL" id="MCF2950086.1"/>
    </source>
</evidence>
<evidence type="ECO:0000256" key="5">
    <source>
        <dbReference type="ARBA" id="ARBA00022827"/>
    </source>
</evidence>
<dbReference type="EMBL" id="JAKGAS010000014">
    <property type="protein sequence ID" value="MCF2950086.1"/>
    <property type="molecule type" value="Genomic_DNA"/>
</dbReference>
<dbReference type="Pfam" id="PF01494">
    <property type="entry name" value="FAD_binding_3"/>
    <property type="match status" value="1"/>
</dbReference>
<feature type="domain" description="FAD-binding" evidence="8">
    <location>
        <begin position="3"/>
        <end position="324"/>
    </location>
</feature>
<evidence type="ECO:0000256" key="2">
    <source>
        <dbReference type="ARBA" id="ARBA00004749"/>
    </source>
</evidence>
<dbReference type="SUPFAM" id="SSF51905">
    <property type="entry name" value="FAD/NAD(P)-binding domain"/>
    <property type="match status" value="1"/>
</dbReference>
<evidence type="ECO:0000313" key="10">
    <source>
        <dbReference type="Proteomes" id="UP001521137"/>
    </source>
</evidence>
<keyword evidence="5" id="KW-0274">FAD</keyword>
<dbReference type="PANTHER" id="PTHR43876">
    <property type="entry name" value="UBIQUINONE BIOSYNTHESIS MONOOXYGENASE COQ6, MITOCHONDRIAL"/>
    <property type="match status" value="1"/>
</dbReference>
<keyword evidence="10" id="KW-1185">Reference proteome</keyword>
<evidence type="ECO:0000256" key="1">
    <source>
        <dbReference type="ARBA" id="ARBA00001974"/>
    </source>
</evidence>
<dbReference type="RefSeq" id="WP_235314187.1">
    <property type="nucleotide sequence ID" value="NZ_JAKGAS010000014.1"/>
</dbReference>
<dbReference type="Proteomes" id="UP001521137">
    <property type="component" value="Unassembled WGS sequence"/>
</dbReference>
<evidence type="ECO:0000256" key="7">
    <source>
        <dbReference type="ARBA" id="ARBA00023033"/>
    </source>
</evidence>
<sequence length="393" mass="43828">MFDFCIVGGGMIGASMALGLSDMGFNIALVEAHKPEDFNPIQLPDRRVSAINVHSEQLLTELGAWDYIQQMRSCVYKRLSVWNEPTYRTDFDCQSISRPHLGHIIENRIVQLGLHKKIESEVNISCFWDHKVATIQSNNGPLVVLNDDTQISAKILIGADGGSSVVRKAAKIGVQGWQYNQQALVINIKTNSPQQDITWQQFTSNGPIAYLPLFGSYASLVWYNHATNIHRLKSLSKEKLKQEIVQTFPDELVDFEVLSSTSFPLTRMHANQYYKDNLVLVGDAAHTINPLAGQGVNLGFKDVAVLLTELKKQLDKLGHDKVLAQVNSNLWMAAYEKQRRTDNLAMMSAMDLLYAAFSNDIGPLKLFRNLGLKLANNAGPIKKQALKYAIGLS</sequence>
<comment type="caution">
    <text evidence="9">The sequence shown here is derived from an EMBL/GenBank/DDBJ whole genome shotgun (WGS) entry which is preliminary data.</text>
</comment>
<evidence type="ECO:0000259" key="8">
    <source>
        <dbReference type="Pfam" id="PF01494"/>
    </source>
</evidence>
<accession>A0ABS9DAU5</accession>
<dbReference type="InterPro" id="IPR010971">
    <property type="entry name" value="UbiH/COQ6"/>
</dbReference>
<name>A0ABS9DAU5_9ALTE</name>
<dbReference type="GO" id="GO:0004497">
    <property type="term" value="F:monooxygenase activity"/>
    <property type="evidence" value="ECO:0007669"/>
    <property type="project" value="UniProtKB-KW"/>
</dbReference>
<comment type="similarity">
    <text evidence="3">Belongs to the UbiH/COQ6 family.</text>
</comment>
<evidence type="ECO:0000256" key="6">
    <source>
        <dbReference type="ARBA" id="ARBA00023002"/>
    </source>
</evidence>
<comment type="cofactor">
    <cofactor evidence="1">
        <name>FAD</name>
        <dbReference type="ChEBI" id="CHEBI:57692"/>
    </cofactor>
</comment>
<gene>
    <name evidence="9" type="ORF">L0668_18350</name>
</gene>
<comment type="pathway">
    <text evidence="2">Cofactor biosynthesis; ubiquinone biosynthesis.</text>
</comment>
<proteinExistence type="inferred from homology"/>
<reference evidence="9 10" key="1">
    <citation type="submission" date="2022-01" db="EMBL/GenBank/DDBJ databases">
        <title>Paraglaciecola sp. G1-23.</title>
        <authorList>
            <person name="Jin M.S."/>
            <person name="Han D.M."/>
            <person name="Kim H.M."/>
            <person name="Jeon C.O."/>
        </authorList>
    </citation>
    <scope>NUCLEOTIDE SEQUENCE [LARGE SCALE GENOMIC DNA]</scope>
    <source>
        <strain evidence="9 10">G1-23</strain>
    </source>
</reference>
<dbReference type="InterPro" id="IPR036188">
    <property type="entry name" value="FAD/NAD-bd_sf"/>
</dbReference>
<dbReference type="InterPro" id="IPR051205">
    <property type="entry name" value="UbiH/COQ6_monooxygenase"/>
</dbReference>
<evidence type="ECO:0000256" key="3">
    <source>
        <dbReference type="ARBA" id="ARBA00005349"/>
    </source>
</evidence>
<keyword evidence="4" id="KW-0285">Flavoprotein</keyword>
<dbReference type="PRINTS" id="PR00420">
    <property type="entry name" value="RNGMNOXGNASE"/>
</dbReference>
<protein>
    <submittedName>
        <fullName evidence="9">FAD-dependent monooxygenase</fullName>
    </submittedName>
</protein>
<organism evidence="9 10">
    <name type="scientific">Paraglaciecola algarum</name>
    <dbReference type="NCBI Taxonomy" id="3050085"/>
    <lineage>
        <taxon>Bacteria</taxon>
        <taxon>Pseudomonadati</taxon>
        <taxon>Pseudomonadota</taxon>
        <taxon>Gammaproteobacteria</taxon>
        <taxon>Alteromonadales</taxon>
        <taxon>Alteromonadaceae</taxon>
        <taxon>Paraglaciecola</taxon>
    </lineage>
</organism>
<dbReference type="Gene3D" id="3.50.50.60">
    <property type="entry name" value="FAD/NAD(P)-binding domain"/>
    <property type="match status" value="2"/>
</dbReference>
<keyword evidence="6" id="KW-0560">Oxidoreductase</keyword>
<dbReference type="NCBIfam" id="TIGR01988">
    <property type="entry name" value="Ubi-OHases"/>
    <property type="match status" value="1"/>
</dbReference>
<dbReference type="InterPro" id="IPR002938">
    <property type="entry name" value="FAD-bd"/>
</dbReference>